<dbReference type="GO" id="GO:0000160">
    <property type="term" value="P:phosphorelay signal transduction system"/>
    <property type="evidence" value="ECO:0007669"/>
    <property type="project" value="InterPro"/>
</dbReference>
<dbReference type="InterPro" id="IPR011006">
    <property type="entry name" value="CheY-like_superfamily"/>
</dbReference>
<sequence>MFQKVLIAEDHGLTGSGLRESLAALSIPEIIVVHYCDDALLKIKAALQHDKPFEILITDLSFKADYKNRNLVSGEELIAEVKKIQPDIKTVVYSVENRVGKIKTLYDTLEIDAFVGKERRDINEITKAIQQVLEGKIYFSESLKHALRSSENHLELDEYDILLLQLLAKGLKQEEIAQYFQERNYHASSLRSIQDRLGKLKTIFGAKTPVHLVAQAMERGFI</sequence>
<evidence type="ECO:0000256" key="1">
    <source>
        <dbReference type="PROSITE-ProRule" id="PRU00169"/>
    </source>
</evidence>
<evidence type="ECO:0000259" key="2">
    <source>
        <dbReference type="PROSITE" id="PS50110"/>
    </source>
</evidence>
<organism evidence="3 4">
    <name type="scientific">Flagellimonas chongwuensis</name>
    <dbReference type="NCBI Taxonomy" id="2697365"/>
    <lineage>
        <taxon>Bacteria</taxon>
        <taxon>Pseudomonadati</taxon>
        <taxon>Bacteroidota</taxon>
        <taxon>Flavobacteriia</taxon>
        <taxon>Flavobacteriales</taxon>
        <taxon>Flavobacteriaceae</taxon>
        <taxon>Flagellimonas</taxon>
    </lineage>
</organism>
<dbReference type="AlphaFoldDB" id="A0A850NGK6"/>
<feature type="modified residue" description="4-aspartylphosphate" evidence="1">
    <location>
        <position position="59"/>
    </location>
</feature>
<dbReference type="PANTHER" id="PTHR45566:SF1">
    <property type="entry name" value="HTH-TYPE TRANSCRIPTIONAL REGULATOR YHJB-RELATED"/>
    <property type="match status" value="1"/>
</dbReference>
<keyword evidence="4" id="KW-1185">Reference proteome</keyword>
<feature type="domain" description="Response regulatory" evidence="2">
    <location>
        <begin position="4"/>
        <end position="132"/>
    </location>
</feature>
<dbReference type="Gene3D" id="3.40.50.2300">
    <property type="match status" value="1"/>
</dbReference>
<reference evidence="3 4" key="1">
    <citation type="submission" date="2020-01" db="EMBL/GenBank/DDBJ databases">
        <title>Draft Genome Analysis of Muricauda sp. HICW Isolated from coastal seawater of PR China.</title>
        <authorList>
            <person name="Chen M.-X."/>
        </authorList>
    </citation>
    <scope>NUCLEOTIDE SEQUENCE [LARGE SCALE GENOMIC DNA]</scope>
    <source>
        <strain evidence="3 4">HICW</strain>
    </source>
</reference>
<dbReference type="Proteomes" id="UP000558089">
    <property type="component" value="Unassembled WGS sequence"/>
</dbReference>
<evidence type="ECO:0000313" key="4">
    <source>
        <dbReference type="Proteomes" id="UP000558089"/>
    </source>
</evidence>
<dbReference type="InterPro" id="IPR051015">
    <property type="entry name" value="EvgA-like"/>
</dbReference>
<dbReference type="EMBL" id="WYET01000003">
    <property type="protein sequence ID" value="NVN18030.1"/>
    <property type="molecule type" value="Genomic_DNA"/>
</dbReference>
<protein>
    <submittedName>
        <fullName evidence="3">Response regulator</fullName>
    </submittedName>
</protein>
<dbReference type="SUPFAM" id="SSF52172">
    <property type="entry name" value="CheY-like"/>
    <property type="match status" value="1"/>
</dbReference>
<dbReference type="RefSeq" id="WP_176619834.1">
    <property type="nucleotide sequence ID" value="NZ_WYET01000003.1"/>
</dbReference>
<dbReference type="PANTHER" id="PTHR45566">
    <property type="entry name" value="HTH-TYPE TRANSCRIPTIONAL REGULATOR YHJB-RELATED"/>
    <property type="match status" value="1"/>
</dbReference>
<gene>
    <name evidence="3" type="ORF">GUA46_06740</name>
</gene>
<name>A0A850NGK6_9FLAO</name>
<dbReference type="PROSITE" id="PS50110">
    <property type="entry name" value="RESPONSE_REGULATORY"/>
    <property type="match status" value="1"/>
</dbReference>
<accession>A0A850NGK6</accession>
<comment type="caution">
    <text evidence="3">The sequence shown here is derived from an EMBL/GenBank/DDBJ whole genome shotgun (WGS) entry which is preliminary data.</text>
</comment>
<dbReference type="InterPro" id="IPR001789">
    <property type="entry name" value="Sig_transdc_resp-reg_receiver"/>
</dbReference>
<keyword evidence="1" id="KW-0597">Phosphoprotein</keyword>
<evidence type="ECO:0000313" key="3">
    <source>
        <dbReference type="EMBL" id="NVN18030.1"/>
    </source>
</evidence>
<proteinExistence type="predicted"/>